<feature type="transmembrane region" description="Helical" evidence="1">
    <location>
        <begin position="136"/>
        <end position="155"/>
    </location>
</feature>
<gene>
    <name evidence="2" type="ORF">MEUPH1_LOCUS4462</name>
</gene>
<dbReference type="EMBL" id="CARXXK010000001">
    <property type="protein sequence ID" value="CAI6347700.1"/>
    <property type="molecule type" value="Genomic_DNA"/>
</dbReference>
<reference evidence="2 3" key="1">
    <citation type="submission" date="2023-01" db="EMBL/GenBank/DDBJ databases">
        <authorList>
            <person name="Whitehead M."/>
        </authorList>
    </citation>
    <scope>NUCLEOTIDE SEQUENCE [LARGE SCALE GENOMIC DNA]</scope>
</reference>
<comment type="caution">
    <text evidence="2">The sequence shown here is derived from an EMBL/GenBank/DDBJ whole genome shotgun (WGS) entry which is preliminary data.</text>
</comment>
<dbReference type="Proteomes" id="UP001160148">
    <property type="component" value="Unassembled WGS sequence"/>
</dbReference>
<evidence type="ECO:0000256" key="1">
    <source>
        <dbReference type="SAM" id="Phobius"/>
    </source>
</evidence>
<organism evidence="2 3">
    <name type="scientific">Macrosiphum euphorbiae</name>
    <name type="common">potato aphid</name>
    <dbReference type="NCBI Taxonomy" id="13131"/>
    <lineage>
        <taxon>Eukaryota</taxon>
        <taxon>Metazoa</taxon>
        <taxon>Ecdysozoa</taxon>
        <taxon>Arthropoda</taxon>
        <taxon>Hexapoda</taxon>
        <taxon>Insecta</taxon>
        <taxon>Pterygota</taxon>
        <taxon>Neoptera</taxon>
        <taxon>Paraneoptera</taxon>
        <taxon>Hemiptera</taxon>
        <taxon>Sternorrhyncha</taxon>
        <taxon>Aphidomorpha</taxon>
        <taxon>Aphidoidea</taxon>
        <taxon>Aphididae</taxon>
        <taxon>Macrosiphini</taxon>
        <taxon>Macrosiphum</taxon>
    </lineage>
</organism>
<feature type="transmembrane region" description="Helical" evidence="1">
    <location>
        <begin position="6"/>
        <end position="25"/>
    </location>
</feature>
<proteinExistence type="predicted"/>
<evidence type="ECO:0000313" key="3">
    <source>
        <dbReference type="Proteomes" id="UP001160148"/>
    </source>
</evidence>
<dbReference type="AlphaFoldDB" id="A0AAV0VVS0"/>
<accession>A0AAV0VVS0</accession>
<keyword evidence="1" id="KW-0812">Transmembrane</keyword>
<protein>
    <recommendedName>
        <fullName evidence="4">Transmembrane protein</fullName>
    </recommendedName>
</protein>
<sequence>MTKHFIIIFLLITVISTISSLALAIKPINRRRRECLNKIVPKLLKYPLNNTYCDYMRSCNVPCDKNLIPPTDIQFFDQSSMPIERRTTFTTNNNNCLRPISFLQTTNSKSCVKFTDCRNVRCVGETKRDVDFKRRAFIAFEAIACVSSVVLMAAIEIGTVGWATPALVSPVLGGACSSFKSVSDFIDNIGELFGWW</sequence>
<evidence type="ECO:0000313" key="2">
    <source>
        <dbReference type="EMBL" id="CAI6347700.1"/>
    </source>
</evidence>
<keyword evidence="1" id="KW-1133">Transmembrane helix</keyword>
<evidence type="ECO:0008006" key="4">
    <source>
        <dbReference type="Google" id="ProtNLM"/>
    </source>
</evidence>
<keyword evidence="3" id="KW-1185">Reference proteome</keyword>
<name>A0AAV0VVS0_9HEMI</name>
<keyword evidence="1" id="KW-0472">Membrane</keyword>